<evidence type="ECO:0000259" key="4">
    <source>
        <dbReference type="Pfam" id="PF01134"/>
    </source>
</evidence>
<comment type="cofactor">
    <cofactor evidence="1">
        <name>FAD</name>
        <dbReference type="ChEBI" id="CHEBI:57692"/>
    </cofactor>
</comment>
<name>A0A928VWY7_9CYAN</name>
<dbReference type="AlphaFoldDB" id="A0A928VWY7"/>
<keyword evidence="6" id="KW-1185">Reference proteome</keyword>
<evidence type="ECO:0000313" key="6">
    <source>
        <dbReference type="Proteomes" id="UP000621799"/>
    </source>
</evidence>
<sequence length="59" mass="6256">MVDREPIQVIGGGLAGTEAAWQIARAGVPVVLHEMRPVHRSPAHHTGELAELVCSNSFG</sequence>
<keyword evidence="2" id="KW-0285">Flavoprotein</keyword>
<proteinExistence type="predicted"/>
<feature type="non-terminal residue" evidence="5">
    <location>
        <position position="59"/>
    </location>
</feature>
<reference evidence="5" key="1">
    <citation type="submission" date="2020-10" db="EMBL/GenBank/DDBJ databases">
        <authorList>
            <person name="Castelo-Branco R."/>
            <person name="Eusebio N."/>
            <person name="Adriana R."/>
            <person name="Vieira A."/>
            <person name="Brugerolle De Fraissinette N."/>
            <person name="Rezende De Castro R."/>
            <person name="Schneider M.P."/>
            <person name="Vasconcelos V."/>
            <person name="Leao P.N."/>
        </authorList>
    </citation>
    <scope>NUCLEOTIDE SEQUENCE</scope>
    <source>
        <strain evidence="5">LEGE 11467</strain>
    </source>
</reference>
<evidence type="ECO:0000313" key="5">
    <source>
        <dbReference type="EMBL" id="MBE9039781.1"/>
    </source>
</evidence>
<dbReference type="Gene3D" id="3.50.50.60">
    <property type="entry name" value="FAD/NAD(P)-binding domain"/>
    <property type="match status" value="1"/>
</dbReference>
<accession>A0A928VWY7</accession>
<evidence type="ECO:0000256" key="1">
    <source>
        <dbReference type="ARBA" id="ARBA00001974"/>
    </source>
</evidence>
<dbReference type="RefSeq" id="WP_264320045.1">
    <property type="nucleotide sequence ID" value="NZ_JADEXN010000031.1"/>
</dbReference>
<dbReference type="InterPro" id="IPR036188">
    <property type="entry name" value="FAD/NAD-bd_sf"/>
</dbReference>
<dbReference type="Pfam" id="PF01134">
    <property type="entry name" value="GIDA"/>
    <property type="match status" value="1"/>
</dbReference>
<dbReference type="SUPFAM" id="SSF51905">
    <property type="entry name" value="FAD/NAD(P)-binding domain"/>
    <property type="match status" value="1"/>
</dbReference>
<feature type="domain" description="MnmG N-terminal" evidence="4">
    <location>
        <begin position="7"/>
        <end position="59"/>
    </location>
</feature>
<evidence type="ECO:0000256" key="3">
    <source>
        <dbReference type="ARBA" id="ARBA00022827"/>
    </source>
</evidence>
<evidence type="ECO:0000256" key="2">
    <source>
        <dbReference type="ARBA" id="ARBA00022630"/>
    </source>
</evidence>
<gene>
    <name evidence="5" type="ORF">IQ235_03105</name>
</gene>
<dbReference type="Proteomes" id="UP000621799">
    <property type="component" value="Unassembled WGS sequence"/>
</dbReference>
<dbReference type="EMBL" id="JADEXN010000031">
    <property type="protein sequence ID" value="MBE9039781.1"/>
    <property type="molecule type" value="Genomic_DNA"/>
</dbReference>
<organism evidence="5 6">
    <name type="scientific">Zarconia navalis LEGE 11467</name>
    <dbReference type="NCBI Taxonomy" id="1828826"/>
    <lineage>
        <taxon>Bacteria</taxon>
        <taxon>Bacillati</taxon>
        <taxon>Cyanobacteriota</taxon>
        <taxon>Cyanophyceae</taxon>
        <taxon>Oscillatoriophycideae</taxon>
        <taxon>Oscillatoriales</taxon>
        <taxon>Oscillatoriales incertae sedis</taxon>
        <taxon>Zarconia</taxon>
        <taxon>Zarconia navalis</taxon>
    </lineage>
</organism>
<keyword evidence="3" id="KW-0274">FAD</keyword>
<protein>
    <submittedName>
        <fullName evidence="5">FAD-dependent oxidoreductase</fullName>
    </submittedName>
</protein>
<comment type="caution">
    <text evidence="5">The sequence shown here is derived from an EMBL/GenBank/DDBJ whole genome shotgun (WGS) entry which is preliminary data.</text>
</comment>
<dbReference type="InterPro" id="IPR040131">
    <property type="entry name" value="MnmG_N"/>
</dbReference>